<organism evidence="2">
    <name type="scientific">Pelagomonas calceolata</name>
    <dbReference type="NCBI Taxonomy" id="35677"/>
    <lineage>
        <taxon>Eukaryota</taxon>
        <taxon>Sar</taxon>
        <taxon>Stramenopiles</taxon>
        <taxon>Ochrophyta</taxon>
        <taxon>Pelagophyceae</taxon>
        <taxon>Pelagomonadales</taxon>
        <taxon>Pelagomonadaceae</taxon>
        <taxon>Pelagomonas</taxon>
    </lineage>
</organism>
<evidence type="ECO:0000313" key="3">
    <source>
        <dbReference type="EMBL" id="CAH0372986.1"/>
    </source>
</evidence>
<dbReference type="Gene3D" id="3.40.50.150">
    <property type="entry name" value="Vaccinia Virus protein VP39"/>
    <property type="match status" value="1"/>
</dbReference>
<dbReference type="Proteomes" id="UP000789595">
    <property type="component" value="Unassembled WGS sequence"/>
</dbReference>
<dbReference type="EMBL" id="CAKKNE010000004">
    <property type="protein sequence ID" value="CAH0372986.1"/>
    <property type="molecule type" value="Genomic_DNA"/>
</dbReference>
<evidence type="ECO:0000313" key="4">
    <source>
        <dbReference type="Proteomes" id="UP000789595"/>
    </source>
</evidence>
<dbReference type="AlphaFoldDB" id="A0A7S3ZTL4"/>
<dbReference type="SUPFAM" id="SSF53335">
    <property type="entry name" value="S-adenosyl-L-methionine-dependent methyltransferases"/>
    <property type="match status" value="1"/>
</dbReference>
<reference evidence="3" key="2">
    <citation type="submission" date="2021-11" db="EMBL/GenBank/DDBJ databases">
        <authorList>
            <consortium name="Genoscope - CEA"/>
            <person name="William W."/>
        </authorList>
    </citation>
    <scope>NUCLEOTIDE SEQUENCE</scope>
</reference>
<proteinExistence type="predicted"/>
<evidence type="ECO:0000313" key="2">
    <source>
        <dbReference type="EMBL" id="CAE0693564.1"/>
    </source>
</evidence>
<evidence type="ECO:0000259" key="1">
    <source>
        <dbReference type="Pfam" id="PF05050"/>
    </source>
</evidence>
<feature type="domain" description="Methyltransferase FkbM" evidence="1">
    <location>
        <begin position="177"/>
        <end position="329"/>
    </location>
</feature>
<dbReference type="InterPro" id="IPR029063">
    <property type="entry name" value="SAM-dependent_MTases_sf"/>
</dbReference>
<dbReference type="Pfam" id="PF05050">
    <property type="entry name" value="Methyltransf_21"/>
    <property type="match status" value="1"/>
</dbReference>
<dbReference type="EMBL" id="HBIW01010550">
    <property type="protein sequence ID" value="CAE0693564.1"/>
    <property type="molecule type" value="Transcribed_RNA"/>
</dbReference>
<gene>
    <name evidence="2" type="ORF">PCAL00307_LOCUS9000</name>
    <name evidence="3" type="ORF">PECAL_4P01500</name>
</gene>
<sequence>MARRALVVCGFAAAQIGAPREYYVGEGADRVNFEVGWTDDVRAAVARACEKVYEGRTIQECVDLMVARVEQDRTLTIDIVVDGAGLRSVDVAPSDDPRERAAVACDGLDHTGWDDCARSFVKRVSLNRGGREGFAMPLWNDLVAADPRKIAFVQVGANCGTYECAVCGEPIWMDQKKFQWRGMVVEPNPTTFKLLAQNYANASDRVSAVNAAVCGADGPATLYVDAAHPTAEAASIDKRDFEADPSAFARVDVTCLSLESLWRRHVAPWLPDRVDILQLDTEKLEHAIILATNFSRLAPRPDHVLYESVHLSDEEYLAVREHLRHHGYSSFWKWPGCGEAEHDTLASHVDARRD</sequence>
<reference evidence="2" key="1">
    <citation type="submission" date="2021-01" db="EMBL/GenBank/DDBJ databases">
        <authorList>
            <person name="Corre E."/>
            <person name="Pelletier E."/>
            <person name="Niang G."/>
            <person name="Scheremetjew M."/>
            <person name="Finn R."/>
            <person name="Kale V."/>
            <person name="Holt S."/>
            <person name="Cochrane G."/>
            <person name="Meng A."/>
            <person name="Brown T."/>
            <person name="Cohen L."/>
        </authorList>
    </citation>
    <scope>NUCLEOTIDE SEQUENCE</scope>
    <source>
        <strain evidence="2">CCMP1756</strain>
    </source>
</reference>
<protein>
    <recommendedName>
        <fullName evidence="1">Methyltransferase FkbM domain-containing protein</fullName>
    </recommendedName>
</protein>
<dbReference type="InterPro" id="IPR006342">
    <property type="entry name" value="FkbM_mtfrase"/>
</dbReference>
<accession>A0A7S3ZTL4</accession>
<dbReference type="NCBIfam" id="TIGR01444">
    <property type="entry name" value="fkbM_fam"/>
    <property type="match status" value="1"/>
</dbReference>
<name>A0A7S3ZTL4_9STRA</name>
<keyword evidence="4" id="KW-1185">Reference proteome</keyword>